<dbReference type="InterPro" id="IPR036388">
    <property type="entry name" value="WH-like_DNA-bd_sf"/>
</dbReference>
<dbReference type="OrthoDB" id="9803735at2"/>
<dbReference type="GO" id="GO:0005829">
    <property type="term" value="C:cytosol"/>
    <property type="evidence" value="ECO:0007669"/>
    <property type="project" value="TreeGrafter"/>
</dbReference>
<dbReference type="PANTHER" id="PTHR30419">
    <property type="entry name" value="HTH-TYPE TRANSCRIPTIONAL REGULATOR YBHD"/>
    <property type="match status" value="1"/>
</dbReference>
<name>T0C5N0_ALIAG</name>
<dbReference type="PRINTS" id="PR00039">
    <property type="entry name" value="HTHLYSR"/>
</dbReference>
<dbReference type="FunFam" id="1.10.10.10:FF:000001">
    <property type="entry name" value="LysR family transcriptional regulator"/>
    <property type="match status" value="1"/>
</dbReference>
<sequence>MNLRDFEVFKTIAECGSYSKASEQLFIAQPSLSKTIQRMEKRLGVTLFDRSNRIIRLTDEGQLVYEKAIFVLQQMTELDEQLSDFDGHIRGALKVGLPQIIGTFFFPQVAKVFSKKYPEVTLSIVEEGGLSVEKLVEKHEVDVAFVVLPAKSQELEERLIFEAPFVACLPVDHALKDASQITLAQLQQDAWILFDETFALRQVVLDSCSKEQFTPIVAYSTTQWDLLMAFVYRGLGVAIVPRPLADLCAPNIIVIKAISSQYIPWKIGVVVKKNRYKTRALQAFLNVVAEVHDSALQETGGLLCEPNSN</sequence>
<reference evidence="6" key="1">
    <citation type="journal article" date="2022" name="G3 (Bethesda)">
        <title>Unveiling the complete genome sequence of Alicyclobacillus acidoterrestris DSM 3922T, a taint-producing strain.</title>
        <authorList>
            <person name="Leonardo I.C."/>
            <person name="Barreto Crespo M.T."/>
            <person name="Gaspar F.B."/>
        </authorList>
    </citation>
    <scope>NUCLEOTIDE SEQUENCE [LARGE SCALE GENOMIC DNA]</scope>
    <source>
        <strain evidence="6">DSM 3922</strain>
    </source>
</reference>
<dbReference type="SUPFAM" id="SSF46785">
    <property type="entry name" value="Winged helix' DNA-binding domain"/>
    <property type="match status" value="1"/>
</dbReference>
<keyword evidence="2" id="KW-0805">Transcription regulation</keyword>
<protein>
    <submittedName>
        <fullName evidence="5">LysR family transcriptional regulator</fullName>
    </submittedName>
</protein>
<keyword evidence="4" id="KW-0804">Transcription</keyword>
<dbReference type="RefSeq" id="WP_021295895.1">
    <property type="nucleotide sequence ID" value="NZ_AURB01000112.1"/>
</dbReference>
<evidence type="ECO:0000256" key="2">
    <source>
        <dbReference type="ARBA" id="ARBA00023015"/>
    </source>
</evidence>
<keyword evidence="6" id="KW-1185">Reference proteome</keyword>
<dbReference type="PANTHER" id="PTHR30419:SF8">
    <property type="entry name" value="NITROGEN ASSIMILATION TRANSCRIPTIONAL ACTIVATOR-RELATED"/>
    <property type="match status" value="1"/>
</dbReference>
<dbReference type="InterPro" id="IPR000847">
    <property type="entry name" value="LysR_HTH_N"/>
</dbReference>
<keyword evidence="3" id="KW-0238">DNA-binding</keyword>
<evidence type="ECO:0000313" key="6">
    <source>
        <dbReference type="Proteomes" id="UP000829401"/>
    </source>
</evidence>
<dbReference type="InterPro" id="IPR050950">
    <property type="entry name" value="HTH-type_LysR_regulators"/>
</dbReference>
<dbReference type="PROSITE" id="PS50931">
    <property type="entry name" value="HTH_LYSR"/>
    <property type="match status" value="1"/>
</dbReference>
<dbReference type="GO" id="GO:0003700">
    <property type="term" value="F:DNA-binding transcription factor activity"/>
    <property type="evidence" value="ECO:0007669"/>
    <property type="project" value="InterPro"/>
</dbReference>
<evidence type="ECO:0000256" key="3">
    <source>
        <dbReference type="ARBA" id="ARBA00023125"/>
    </source>
</evidence>
<evidence type="ECO:0000313" key="5">
    <source>
        <dbReference type="EMBL" id="UNO50398.1"/>
    </source>
</evidence>
<gene>
    <name evidence="5" type="ORF">K1I37_07985</name>
</gene>
<dbReference type="InterPro" id="IPR036390">
    <property type="entry name" value="WH_DNA-bd_sf"/>
</dbReference>
<accession>A0A9E6ZJM5</accession>
<dbReference type="eggNOG" id="COG0583">
    <property type="taxonomic scope" value="Bacteria"/>
</dbReference>
<dbReference type="Gene3D" id="3.40.190.290">
    <property type="match status" value="1"/>
</dbReference>
<dbReference type="STRING" id="1356854.N007_00790"/>
<dbReference type="GO" id="GO:0003677">
    <property type="term" value="F:DNA binding"/>
    <property type="evidence" value="ECO:0007669"/>
    <property type="project" value="UniProtKB-KW"/>
</dbReference>
<dbReference type="Pfam" id="PF00126">
    <property type="entry name" value="HTH_1"/>
    <property type="match status" value="1"/>
</dbReference>
<dbReference type="KEGG" id="aaco:K1I37_07985"/>
<dbReference type="EMBL" id="CP080467">
    <property type="protein sequence ID" value="UNO50398.1"/>
    <property type="molecule type" value="Genomic_DNA"/>
</dbReference>
<evidence type="ECO:0000256" key="4">
    <source>
        <dbReference type="ARBA" id="ARBA00023163"/>
    </source>
</evidence>
<organism evidence="5 6">
    <name type="scientific">Alicyclobacillus acidoterrestris (strain ATCC 49025 / DSM 3922 / CIP 106132 / NCIMB 13137 / GD3B)</name>
    <dbReference type="NCBI Taxonomy" id="1356854"/>
    <lineage>
        <taxon>Bacteria</taxon>
        <taxon>Bacillati</taxon>
        <taxon>Bacillota</taxon>
        <taxon>Bacilli</taxon>
        <taxon>Bacillales</taxon>
        <taxon>Alicyclobacillaceae</taxon>
        <taxon>Alicyclobacillus</taxon>
    </lineage>
</organism>
<evidence type="ECO:0000256" key="1">
    <source>
        <dbReference type="ARBA" id="ARBA00009437"/>
    </source>
</evidence>
<dbReference type="Gene3D" id="1.10.10.10">
    <property type="entry name" value="Winged helix-like DNA-binding domain superfamily/Winged helix DNA-binding domain"/>
    <property type="match status" value="1"/>
</dbReference>
<accession>T0C5N0</accession>
<dbReference type="Pfam" id="PF03466">
    <property type="entry name" value="LysR_substrate"/>
    <property type="match status" value="1"/>
</dbReference>
<dbReference type="SUPFAM" id="SSF53850">
    <property type="entry name" value="Periplasmic binding protein-like II"/>
    <property type="match status" value="1"/>
</dbReference>
<comment type="similarity">
    <text evidence="1">Belongs to the LysR transcriptional regulatory family.</text>
</comment>
<dbReference type="AlphaFoldDB" id="T0C5N0"/>
<proteinExistence type="inferred from homology"/>
<dbReference type="InterPro" id="IPR005119">
    <property type="entry name" value="LysR_subst-bd"/>
</dbReference>
<dbReference type="Proteomes" id="UP000829401">
    <property type="component" value="Chromosome"/>
</dbReference>